<evidence type="ECO:0000256" key="3">
    <source>
        <dbReference type="ARBA" id="ARBA00018111"/>
    </source>
</evidence>
<dbReference type="PANTHER" id="PTHR33602:SF1">
    <property type="entry name" value="REGULATORY PROTEIN RECX FAMILY PROTEIN"/>
    <property type="match status" value="1"/>
</dbReference>
<name>A0A2P8DV28_9ACTN</name>
<evidence type="ECO:0000313" key="9">
    <source>
        <dbReference type="Proteomes" id="UP000243528"/>
    </source>
</evidence>
<dbReference type="InterPro" id="IPR053925">
    <property type="entry name" value="RecX_HTH_3rd"/>
</dbReference>
<evidence type="ECO:0000313" key="8">
    <source>
        <dbReference type="EMBL" id="PSL01086.1"/>
    </source>
</evidence>
<feature type="domain" description="RecX third three-helical" evidence="7">
    <location>
        <begin position="107"/>
        <end position="152"/>
    </location>
</feature>
<comment type="subcellular location">
    <subcellularLocation>
        <location evidence="1 5">Cytoplasm</location>
    </subcellularLocation>
</comment>
<gene>
    <name evidence="5" type="primary">recX</name>
    <name evidence="8" type="ORF">CLV30_11521</name>
</gene>
<dbReference type="Proteomes" id="UP000243528">
    <property type="component" value="Unassembled WGS sequence"/>
</dbReference>
<evidence type="ECO:0000259" key="6">
    <source>
        <dbReference type="Pfam" id="PF02631"/>
    </source>
</evidence>
<comment type="similarity">
    <text evidence="2 5">Belongs to the RecX family.</text>
</comment>
<comment type="function">
    <text evidence="5">Modulates RecA activity.</text>
</comment>
<dbReference type="RefSeq" id="WP_205740599.1">
    <property type="nucleotide sequence ID" value="NZ_ML142900.1"/>
</dbReference>
<evidence type="ECO:0000256" key="2">
    <source>
        <dbReference type="ARBA" id="ARBA00009695"/>
    </source>
</evidence>
<reference evidence="8 9" key="1">
    <citation type="submission" date="2018-03" db="EMBL/GenBank/DDBJ databases">
        <title>Genomic Encyclopedia of Archaeal and Bacterial Type Strains, Phase II (KMG-II): from individual species to whole genera.</title>
        <authorList>
            <person name="Goeker M."/>
        </authorList>
    </citation>
    <scope>NUCLEOTIDE SEQUENCE [LARGE SCALE GENOMIC DNA]</scope>
    <source>
        <strain evidence="8 9">DSM 45211</strain>
    </source>
</reference>
<dbReference type="Pfam" id="PF02631">
    <property type="entry name" value="RecX_HTH2"/>
    <property type="match status" value="1"/>
</dbReference>
<evidence type="ECO:0000259" key="7">
    <source>
        <dbReference type="Pfam" id="PF21981"/>
    </source>
</evidence>
<dbReference type="GO" id="GO:0006282">
    <property type="term" value="P:regulation of DNA repair"/>
    <property type="evidence" value="ECO:0007669"/>
    <property type="project" value="UniProtKB-UniRule"/>
</dbReference>
<dbReference type="Pfam" id="PF21981">
    <property type="entry name" value="RecX_HTH3"/>
    <property type="match status" value="1"/>
</dbReference>
<comment type="caution">
    <text evidence="8">The sequence shown here is derived from an EMBL/GenBank/DDBJ whole genome shotgun (WGS) entry which is preliminary data.</text>
</comment>
<evidence type="ECO:0000256" key="5">
    <source>
        <dbReference type="HAMAP-Rule" id="MF_01114"/>
    </source>
</evidence>
<dbReference type="AlphaFoldDB" id="A0A2P8DV28"/>
<proteinExistence type="inferred from homology"/>
<keyword evidence="4 5" id="KW-0963">Cytoplasm</keyword>
<evidence type="ECO:0000256" key="1">
    <source>
        <dbReference type="ARBA" id="ARBA00004496"/>
    </source>
</evidence>
<accession>A0A2P8DV28</accession>
<feature type="domain" description="RecX second three-helical" evidence="6">
    <location>
        <begin position="58"/>
        <end position="98"/>
    </location>
</feature>
<dbReference type="InterPro" id="IPR036388">
    <property type="entry name" value="WH-like_DNA-bd_sf"/>
</dbReference>
<dbReference type="InterPro" id="IPR003783">
    <property type="entry name" value="Regulatory_RecX"/>
</dbReference>
<dbReference type="InterPro" id="IPR053924">
    <property type="entry name" value="RecX_HTH_2nd"/>
</dbReference>
<evidence type="ECO:0000256" key="4">
    <source>
        <dbReference type="ARBA" id="ARBA00022490"/>
    </source>
</evidence>
<keyword evidence="9" id="KW-1185">Reference proteome</keyword>
<protein>
    <recommendedName>
        <fullName evidence="3 5">Regulatory protein RecX</fullName>
    </recommendedName>
</protein>
<dbReference type="Gene3D" id="1.10.10.10">
    <property type="entry name" value="Winged helix-like DNA-binding domain superfamily/Winged helix DNA-binding domain"/>
    <property type="match status" value="1"/>
</dbReference>
<dbReference type="PANTHER" id="PTHR33602">
    <property type="entry name" value="REGULATORY PROTEIN RECX FAMILY PROTEIN"/>
    <property type="match status" value="1"/>
</dbReference>
<sequence length="173" mass="18906">MSDVEADPESVARSIVLQKLAAAPQTRAQLDAAMVKKDVPDEVRAHVLDRFSEVGLIDDAAYARAWVGSRHNGRGLAKRALGHELRRRGVDPAVVDDAVEALPAEQEEQMARALVARRLPSTRRLDPVARTRRLASMLARKGYPAGLSYRVVREALAAEGVDEGDLPAEDHED</sequence>
<dbReference type="GO" id="GO:0005737">
    <property type="term" value="C:cytoplasm"/>
    <property type="evidence" value="ECO:0007669"/>
    <property type="project" value="UniProtKB-SubCell"/>
</dbReference>
<dbReference type="EMBL" id="PYGE01000015">
    <property type="protein sequence ID" value="PSL01086.1"/>
    <property type="molecule type" value="Genomic_DNA"/>
</dbReference>
<organism evidence="8 9">
    <name type="scientific">Haloactinopolyspora alba</name>
    <dbReference type="NCBI Taxonomy" id="648780"/>
    <lineage>
        <taxon>Bacteria</taxon>
        <taxon>Bacillati</taxon>
        <taxon>Actinomycetota</taxon>
        <taxon>Actinomycetes</taxon>
        <taxon>Jiangellales</taxon>
        <taxon>Jiangellaceae</taxon>
        <taxon>Haloactinopolyspora</taxon>
    </lineage>
</organism>
<dbReference type="HAMAP" id="MF_01114">
    <property type="entry name" value="RecX"/>
    <property type="match status" value="1"/>
</dbReference>